<evidence type="ECO:0000313" key="2">
    <source>
        <dbReference type="Proteomes" id="UP001057402"/>
    </source>
</evidence>
<comment type="caution">
    <text evidence="1">The sequence shown here is derived from an EMBL/GenBank/DDBJ whole genome shotgun (WGS) entry which is preliminary data.</text>
</comment>
<keyword evidence="2" id="KW-1185">Reference proteome</keyword>
<name>A0ACB9SDR6_9MYRT</name>
<sequence length="145" mass="15679">MTPAETLPLEEFDAPIMASRALPIVIVLVLSSVPFSYELEEPPPVNAEVKCGTCPCVNSCGGQPVISTPPPPPPPPPPRIIYCIPSVPPPPPRFVYVTSIPGNLYTTDTGNWNYFYSGIERRNIEVSKVLLLVGITAGAFWVYGL</sequence>
<gene>
    <name evidence="1" type="ORF">MLD38_001570</name>
</gene>
<reference evidence="2" key="1">
    <citation type="journal article" date="2023" name="Front. Plant Sci.">
        <title>Chromosomal-level genome assembly of Melastoma candidum provides insights into trichome evolution.</title>
        <authorList>
            <person name="Zhong Y."/>
            <person name="Wu W."/>
            <person name="Sun C."/>
            <person name="Zou P."/>
            <person name="Liu Y."/>
            <person name="Dai S."/>
            <person name="Zhou R."/>
        </authorList>
    </citation>
    <scope>NUCLEOTIDE SEQUENCE [LARGE SCALE GENOMIC DNA]</scope>
</reference>
<evidence type="ECO:0000313" key="1">
    <source>
        <dbReference type="EMBL" id="KAI4389335.1"/>
    </source>
</evidence>
<organism evidence="1 2">
    <name type="scientific">Melastoma candidum</name>
    <dbReference type="NCBI Taxonomy" id="119954"/>
    <lineage>
        <taxon>Eukaryota</taxon>
        <taxon>Viridiplantae</taxon>
        <taxon>Streptophyta</taxon>
        <taxon>Embryophyta</taxon>
        <taxon>Tracheophyta</taxon>
        <taxon>Spermatophyta</taxon>
        <taxon>Magnoliopsida</taxon>
        <taxon>eudicotyledons</taxon>
        <taxon>Gunneridae</taxon>
        <taxon>Pentapetalae</taxon>
        <taxon>rosids</taxon>
        <taxon>malvids</taxon>
        <taxon>Myrtales</taxon>
        <taxon>Melastomataceae</taxon>
        <taxon>Melastomatoideae</taxon>
        <taxon>Melastomateae</taxon>
        <taxon>Melastoma</taxon>
    </lineage>
</organism>
<dbReference type="EMBL" id="CM042880">
    <property type="protein sequence ID" value="KAI4389335.1"/>
    <property type="molecule type" value="Genomic_DNA"/>
</dbReference>
<accession>A0ACB9SDR6</accession>
<proteinExistence type="predicted"/>
<protein>
    <submittedName>
        <fullName evidence="1">Uncharacterized protein</fullName>
    </submittedName>
</protein>
<dbReference type="Proteomes" id="UP001057402">
    <property type="component" value="Chromosome 1"/>
</dbReference>